<dbReference type="EMBL" id="CM012453">
    <property type="protein sequence ID" value="RVE61269.1"/>
    <property type="molecule type" value="Genomic_DNA"/>
</dbReference>
<name>A0A437CEL3_ORYJA</name>
<accession>A0A437CEL3</accession>
<sequence>MYPPGITNEPQGTYVYPFEGLQVTNRLGLSRLPAVLEQLLLSGYWFWTDSLFACPQSRPVSYEASGGVADYCCVRRRSTPDPQRTPGLSPHRTETGRTRAVFIHPVLIKCLLAFRF</sequence>
<organism evidence="1 2">
    <name type="scientific">Oryzias javanicus</name>
    <name type="common">Javanese ricefish</name>
    <name type="synonym">Aplocheilus javanicus</name>
    <dbReference type="NCBI Taxonomy" id="123683"/>
    <lineage>
        <taxon>Eukaryota</taxon>
        <taxon>Metazoa</taxon>
        <taxon>Chordata</taxon>
        <taxon>Craniata</taxon>
        <taxon>Vertebrata</taxon>
        <taxon>Euteleostomi</taxon>
        <taxon>Actinopterygii</taxon>
        <taxon>Neopterygii</taxon>
        <taxon>Teleostei</taxon>
        <taxon>Neoteleostei</taxon>
        <taxon>Acanthomorphata</taxon>
        <taxon>Ovalentaria</taxon>
        <taxon>Atherinomorphae</taxon>
        <taxon>Beloniformes</taxon>
        <taxon>Adrianichthyidae</taxon>
        <taxon>Oryziinae</taxon>
        <taxon>Oryzias</taxon>
    </lineage>
</organism>
<keyword evidence="2" id="KW-1185">Reference proteome</keyword>
<protein>
    <submittedName>
        <fullName evidence="1">Uncharacterized protein</fullName>
    </submittedName>
</protein>
<proteinExistence type="predicted"/>
<evidence type="ECO:0000313" key="2">
    <source>
        <dbReference type="Proteomes" id="UP000283210"/>
    </source>
</evidence>
<gene>
    <name evidence="1" type="ORF">OJAV_G00169300</name>
</gene>
<reference evidence="1 2" key="2">
    <citation type="submission" date="2019-01" db="EMBL/GenBank/DDBJ databases">
        <title>A chromosome length genome reference of the Java medaka (oryzias javanicus).</title>
        <authorList>
            <person name="Herpin A."/>
            <person name="Takehana Y."/>
            <person name="Naruse K."/>
            <person name="Ansai S."/>
            <person name="Kawaguchi M."/>
        </authorList>
    </citation>
    <scope>NUCLEOTIDE SEQUENCE [LARGE SCALE GENOMIC DNA]</scope>
    <source>
        <strain evidence="1">RS831</strain>
        <tissue evidence="1">Whole body</tissue>
    </source>
</reference>
<evidence type="ECO:0000313" key="1">
    <source>
        <dbReference type="EMBL" id="RVE61269.1"/>
    </source>
</evidence>
<reference evidence="1 2" key="1">
    <citation type="submission" date="2018-11" db="EMBL/GenBank/DDBJ databases">
        <authorList>
            <person name="Lopez-Roques C."/>
            <person name="Donnadieu C."/>
            <person name="Bouchez O."/>
            <person name="Klopp C."/>
            <person name="Cabau C."/>
            <person name="Zahm M."/>
        </authorList>
    </citation>
    <scope>NUCLEOTIDE SEQUENCE [LARGE SCALE GENOMIC DNA]</scope>
    <source>
        <strain evidence="1">RS831</strain>
        <tissue evidence="1">Whole body</tissue>
    </source>
</reference>
<dbReference type="Proteomes" id="UP000283210">
    <property type="component" value="Chromosome 17"/>
</dbReference>
<dbReference type="AlphaFoldDB" id="A0A437CEL3"/>